<dbReference type="AlphaFoldDB" id="A0A9D1DXT3"/>
<keyword evidence="4" id="KW-0904">Protein phosphatase</keyword>
<dbReference type="PIRSF" id="PIRSF016557">
    <property type="entry name" value="Caps_synth_CpsB"/>
    <property type="match status" value="1"/>
</dbReference>
<keyword evidence="3" id="KW-0378">Hydrolase</keyword>
<comment type="catalytic activity">
    <reaction evidence="5">
        <text>O-phospho-L-tyrosyl-[protein] + H2O = L-tyrosyl-[protein] + phosphate</text>
        <dbReference type="Rhea" id="RHEA:10684"/>
        <dbReference type="Rhea" id="RHEA-COMP:10136"/>
        <dbReference type="Rhea" id="RHEA-COMP:20101"/>
        <dbReference type="ChEBI" id="CHEBI:15377"/>
        <dbReference type="ChEBI" id="CHEBI:43474"/>
        <dbReference type="ChEBI" id="CHEBI:46858"/>
        <dbReference type="ChEBI" id="CHEBI:61978"/>
        <dbReference type="EC" id="3.1.3.48"/>
    </reaction>
</comment>
<evidence type="ECO:0000256" key="5">
    <source>
        <dbReference type="ARBA" id="ARBA00051722"/>
    </source>
</evidence>
<accession>A0A9D1DXT3</accession>
<dbReference type="Pfam" id="PF19567">
    <property type="entry name" value="CpsB_CapC"/>
    <property type="match status" value="1"/>
</dbReference>
<evidence type="ECO:0000313" key="6">
    <source>
        <dbReference type="EMBL" id="HIR60935.1"/>
    </source>
</evidence>
<name>A0A9D1DXT3_9FIRM</name>
<sequence length="242" mass="27746">MMDFHSHVLPGMDDGSRSVEESIGMLHQMAVQGVNRVAATSHFYAFKESPESFLSRRAEAAACLKEAMEREEGLPEIHLGAEVRYYEGMSRTEALHEMVIEGTRLLLLEMPFTAWNERMLYEVRELEDNLRCTVLIAHIERYLRFQRGQWFWHMLEEMHALIQSNASFFIGRLSRPRALRLLTADRIHLLGSDSHNLDTRPPNLGAACDIISRRLGAGAVRRIGERGENLLVHASERKDVFT</sequence>
<dbReference type="EC" id="3.1.3.48" evidence="2"/>
<proteinExistence type="inferred from homology"/>
<dbReference type="InterPro" id="IPR016195">
    <property type="entry name" value="Pol/histidinol_Pase-like"/>
</dbReference>
<evidence type="ECO:0000256" key="2">
    <source>
        <dbReference type="ARBA" id="ARBA00013064"/>
    </source>
</evidence>
<dbReference type="GO" id="GO:0030145">
    <property type="term" value="F:manganese ion binding"/>
    <property type="evidence" value="ECO:0007669"/>
    <property type="project" value="InterPro"/>
</dbReference>
<comment type="caution">
    <text evidence="6">The sequence shown here is derived from an EMBL/GenBank/DDBJ whole genome shotgun (WGS) entry which is preliminary data.</text>
</comment>
<gene>
    <name evidence="6" type="ORF">IAB37_05100</name>
</gene>
<reference evidence="6" key="1">
    <citation type="submission" date="2020-10" db="EMBL/GenBank/DDBJ databases">
        <authorList>
            <person name="Gilroy R."/>
        </authorList>
    </citation>
    <scope>NUCLEOTIDE SEQUENCE</scope>
    <source>
        <strain evidence="6">CHK189-12415</strain>
    </source>
</reference>
<dbReference type="PANTHER" id="PTHR39181:SF1">
    <property type="entry name" value="TYROSINE-PROTEIN PHOSPHATASE YWQE"/>
    <property type="match status" value="1"/>
</dbReference>
<reference evidence="6" key="2">
    <citation type="journal article" date="2021" name="PeerJ">
        <title>Extensive microbial diversity within the chicken gut microbiome revealed by metagenomics and culture.</title>
        <authorList>
            <person name="Gilroy R."/>
            <person name="Ravi A."/>
            <person name="Getino M."/>
            <person name="Pursley I."/>
            <person name="Horton D.L."/>
            <person name="Alikhan N.F."/>
            <person name="Baker D."/>
            <person name="Gharbi K."/>
            <person name="Hall N."/>
            <person name="Watson M."/>
            <person name="Adriaenssens E.M."/>
            <person name="Foster-Nyarko E."/>
            <person name="Jarju S."/>
            <person name="Secka A."/>
            <person name="Antonio M."/>
            <person name="Oren A."/>
            <person name="Chaudhuri R.R."/>
            <person name="La Ragione R."/>
            <person name="Hildebrand F."/>
            <person name="Pallen M.J."/>
        </authorList>
    </citation>
    <scope>NUCLEOTIDE SEQUENCE</scope>
    <source>
        <strain evidence="6">CHK189-12415</strain>
    </source>
</reference>
<dbReference type="Gene3D" id="3.20.20.140">
    <property type="entry name" value="Metal-dependent hydrolases"/>
    <property type="match status" value="1"/>
</dbReference>
<dbReference type="PANTHER" id="PTHR39181">
    <property type="entry name" value="TYROSINE-PROTEIN PHOSPHATASE YWQE"/>
    <property type="match status" value="1"/>
</dbReference>
<comment type="similarity">
    <text evidence="1">Belongs to the metallo-dependent hydrolases superfamily. CpsB/CapC family.</text>
</comment>
<dbReference type="GO" id="GO:0004725">
    <property type="term" value="F:protein tyrosine phosphatase activity"/>
    <property type="evidence" value="ECO:0007669"/>
    <property type="project" value="UniProtKB-EC"/>
</dbReference>
<organism evidence="6 7">
    <name type="scientific">Candidatus Faecivivens stercoravium</name>
    <dbReference type="NCBI Taxonomy" id="2840803"/>
    <lineage>
        <taxon>Bacteria</taxon>
        <taxon>Bacillati</taxon>
        <taxon>Bacillota</taxon>
        <taxon>Clostridia</taxon>
        <taxon>Eubacteriales</taxon>
        <taxon>Oscillospiraceae</taxon>
        <taxon>Oscillospiraceae incertae sedis</taxon>
        <taxon>Candidatus Faecivivens</taxon>
    </lineage>
</organism>
<evidence type="ECO:0000256" key="4">
    <source>
        <dbReference type="ARBA" id="ARBA00022912"/>
    </source>
</evidence>
<dbReference type="InterPro" id="IPR016667">
    <property type="entry name" value="Caps_polysacc_synth_CpsB/CapC"/>
</dbReference>
<dbReference type="SUPFAM" id="SSF89550">
    <property type="entry name" value="PHP domain-like"/>
    <property type="match status" value="1"/>
</dbReference>
<protein>
    <recommendedName>
        <fullName evidence="2">protein-tyrosine-phosphatase</fullName>
        <ecNumber evidence="2">3.1.3.48</ecNumber>
    </recommendedName>
</protein>
<evidence type="ECO:0000313" key="7">
    <source>
        <dbReference type="Proteomes" id="UP000824241"/>
    </source>
</evidence>
<evidence type="ECO:0000256" key="3">
    <source>
        <dbReference type="ARBA" id="ARBA00022801"/>
    </source>
</evidence>
<evidence type="ECO:0000256" key="1">
    <source>
        <dbReference type="ARBA" id="ARBA00005750"/>
    </source>
</evidence>
<dbReference type="EMBL" id="DVHA01000167">
    <property type="protein sequence ID" value="HIR60935.1"/>
    <property type="molecule type" value="Genomic_DNA"/>
</dbReference>
<dbReference type="Proteomes" id="UP000824241">
    <property type="component" value="Unassembled WGS sequence"/>
</dbReference>